<accession>H6NDU1</accession>
<dbReference type="Proteomes" id="UP000007523">
    <property type="component" value="Chromosome"/>
</dbReference>
<proteinExistence type="predicted"/>
<evidence type="ECO:0000313" key="2">
    <source>
        <dbReference type="EMBL" id="AFC32140.1"/>
    </source>
</evidence>
<keyword evidence="3" id="KW-1185">Reference proteome</keyword>
<reference evidence="2 3" key="1">
    <citation type="journal article" date="2012" name="J. Bacteriol.">
        <title>Complete Genome Sequence of Paenibacillus mucilaginosus 3016, a Bacterium Functional as Microbial Fertilizer.</title>
        <authorList>
            <person name="Ma M."/>
            <person name="Wang Z."/>
            <person name="Li L."/>
            <person name="Jiang X."/>
            <person name="Guan D."/>
            <person name="Cao F."/>
            <person name="Chen H."/>
            <person name="Wang X."/>
            <person name="Shen D."/>
            <person name="Du B."/>
            <person name="Li J."/>
        </authorList>
    </citation>
    <scope>NUCLEOTIDE SEQUENCE [LARGE SCALE GENOMIC DNA]</scope>
    <source>
        <strain evidence="2 3">3016</strain>
    </source>
</reference>
<sequence>MARITIKDTNRIPDVIRTIRALNSKAIEIGVFGSDDSFMAMLASVHEFGLTINAKKRFLTIPTALAGDKTAREFNDLRFVPIDGGRKGLLVRDRQRSGKVGARSEIMFILVPSVKIPERSFIRSTTDAKQAEWNKLAGRFLADVLDGKMSVETFYERLGARIVGDIQETMRDMEPENAPITRSRKKSSSPLIDTGRLRQSVTWKVVSS</sequence>
<evidence type="ECO:0000256" key="1">
    <source>
        <dbReference type="SAM" id="MobiDB-lite"/>
    </source>
</evidence>
<dbReference type="AlphaFoldDB" id="H6NDU1"/>
<evidence type="ECO:0000313" key="3">
    <source>
        <dbReference type="Proteomes" id="UP000007523"/>
    </source>
</evidence>
<dbReference type="HOGENOM" id="CLU_096367_0_0_9"/>
<evidence type="ECO:0008006" key="4">
    <source>
        <dbReference type="Google" id="ProtNLM"/>
    </source>
</evidence>
<feature type="region of interest" description="Disordered" evidence="1">
    <location>
        <begin position="172"/>
        <end position="192"/>
    </location>
</feature>
<dbReference type="KEGG" id="pmq:PM3016_5440"/>
<dbReference type="RefSeq" id="WP_014371576.1">
    <property type="nucleotide sequence ID" value="NC_016935.1"/>
</dbReference>
<protein>
    <recommendedName>
        <fullName evidence="4">Morphogenesis protein</fullName>
    </recommendedName>
</protein>
<dbReference type="STRING" id="1116391.PM3016_5440"/>
<organism evidence="2 3">
    <name type="scientific">Paenibacillus mucilaginosus 3016</name>
    <dbReference type="NCBI Taxonomy" id="1116391"/>
    <lineage>
        <taxon>Bacteria</taxon>
        <taxon>Bacillati</taxon>
        <taxon>Bacillota</taxon>
        <taxon>Bacilli</taxon>
        <taxon>Bacillales</taxon>
        <taxon>Paenibacillaceae</taxon>
        <taxon>Paenibacillus</taxon>
    </lineage>
</organism>
<gene>
    <name evidence="2" type="ORF">PM3016_5440</name>
</gene>
<dbReference type="EMBL" id="CP003235">
    <property type="protein sequence ID" value="AFC32140.1"/>
    <property type="molecule type" value="Genomic_DNA"/>
</dbReference>
<name>H6NDU1_9BACL</name>